<dbReference type="EMBL" id="JACBKZ010000004">
    <property type="protein sequence ID" value="KAF5953073.1"/>
    <property type="molecule type" value="Genomic_DNA"/>
</dbReference>
<evidence type="ECO:0000313" key="1">
    <source>
        <dbReference type="EMBL" id="KAF5953073.1"/>
    </source>
</evidence>
<organism evidence="1 2">
    <name type="scientific">Camellia sinensis</name>
    <name type="common">Tea plant</name>
    <name type="synonym">Thea sinensis</name>
    <dbReference type="NCBI Taxonomy" id="4442"/>
    <lineage>
        <taxon>Eukaryota</taxon>
        <taxon>Viridiplantae</taxon>
        <taxon>Streptophyta</taxon>
        <taxon>Embryophyta</taxon>
        <taxon>Tracheophyta</taxon>
        <taxon>Spermatophyta</taxon>
        <taxon>Magnoliopsida</taxon>
        <taxon>eudicotyledons</taxon>
        <taxon>Gunneridae</taxon>
        <taxon>Pentapetalae</taxon>
        <taxon>asterids</taxon>
        <taxon>Ericales</taxon>
        <taxon>Theaceae</taxon>
        <taxon>Camellia</taxon>
    </lineage>
</organism>
<accession>A0A7J7HJP5</accession>
<dbReference type="Proteomes" id="UP000593564">
    <property type="component" value="Unassembled WGS sequence"/>
</dbReference>
<protein>
    <submittedName>
        <fullName evidence="1">Uncharacterized protein</fullName>
    </submittedName>
</protein>
<comment type="caution">
    <text evidence="1">The sequence shown here is derived from an EMBL/GenBank/DDBJ whole genome shotgun (WGS) entry which is preliminary data.</text>
</comment>
<evidence type="ECO:0000313" key="2">
    <source>
        <dbReference type="Proteomes" id="UP000593564"/>
    </source>
</evidence>
<proteinExistence type="predicted"/>
<reference evidence="2" key="1">
    <citation type="journal article" date="2020" name="Nat. Commun.">
        <title>Genome assembly of wild tea tree DASZ reveals pedigree and selection history of tea varieties.</title>
        <authorList>
            <person name="Zhang W."/>
            <person name="Zhang Y."/>
            <person name="Qiu H."/>
            <person name="Guo Y."/>
            <person name="Wan H."/>
            <person name="Zhang X."/>
            <person name="Scossa F."/>
            <person name="Alseekh S."/>
            <person name="Zhang Q."/>
            <person name="Wang P."/>
            <person name="Xu L."/>
            <person name="Schmidt M.H."/>
            <person name="Jia X."/>
            <person name="Li D."/>
            <person name="Zhu A."/>
            <person name="Guo F."/>
            <person name="Chen W."/>
            <person name="Ni D."/>
            <person name="Usadel B."/>
            <person name="Fernie A.R."/>
            <person name="Wen W."/>
        </authorList>
    </citation>
    <scope>NUCLEOTIDE SEQUENCE [LARGE SCALE GENOMIC DNA]</scope>
    <source>
        <strain evidence="2">cv. G240</strain>
    </source>
</reference>
<dbReference type="AlphaFoldDB" id="A0A7J7HJP5"/>
<name>A0A7J7HJP5_CAMSI</name>
<sequence length="124" mass="14577">MEEAIRSLKENGEKQAQDIRDIKKSMNDINEIKEMITAMSIKYDQVASRVYESHQEIEETSQEYLQREMYRSAQLENFASGLELIGKKPQMGTLQSWFDAEFRLAHMCSVKKKEWIVVRATLLR</sequence>
<reference evidence="1 2" key="2">
    <citation type="submission" date="2020-07" db="EMBL/GenBank/DDBJ databases">
        <title>Genome assembly of wild tea tree DASZ reveals pedigree and selection history of tea varieties.</title>
        <authorList>
            <person name="Zhang W."/>
        </authorList>
    </citation>
    <scope>NUCLEOTIDE SEQUENCE [LARGE SCALE GENOMIC DNA]</scope>
    <source>
        <strain evidence="2">cv. G240</strain>
        <tissue evidence="1">Leaf</tissue>
    </source>
</reference>
<gene>
    <name evidence="1" type="ORF">HYC85_011017</name>
</gene>
<keyword evidence="2" id="KW-1185">Reference proteome</keyword>